<feature type="domain" description="EamA" evidence="6">
    <location>
        <begin position="151"/>
        <end position="286"/>
    </location>
</feature>
<evidence type="ECO:0000256" key="2">
    <source>
        <dbReference type="ARBA" id="ARBA00022692"/>
    </source>
</evidence>
<feature type="transmembrane region" description="Helical" evidence="5">
    <location>
        <begin position="214"/>
        <end position="234"/>
    </location>
</feature>
<dbReference type="PANTHER" id="PTHR32322">
    <property type="entry name" value="INNER MEMBRANE TRANSPORTER"/>
    <property type="match status" value="1"/>
</dbReference>
<keyword evidence="3 5" id="KW-1133">Transmembrane helix</keyword>
<dbReference type="SUPFAM" id="SSF103481">
    <property type="entry name" value="Multidrug resistance efflux transporter EmrE"/>
    <property type="match status" value="2"/>
</dbReference>
<name>A0A7L9WRV7_9RHOB</name>
<dbReference type="InterPro" id="IPR050638">
    <property type="entry name" value="AA-Vitamin_Transporters"/>
</dbReference>
<evidence type="ECO:0000259" key="6">
    <source>
        <dbReference type="Pfam" id="PF00892"/>
    </source>
</evidence>
<proteinExistence type="predicted"/>
<evidence type="ECO:0000313" key="8">
    <source>
        <dbReference type="Proteomes" id="UP000594118"/>
    </source>
</evidence>
<dbReference type="InterPro" id="IPR000620">
    <property type="entry name" value="EamA_dom"/>
</dbReference>
<keyword evidence="2 5" id="KW-0812">Transmembrane</keyword>
<keyword evidence="8" id="KW-1185">Reference proteome</keyword>
<dbReference type="GO" id="GO:0016020">
    <property type="term" value="C:membrane"/>
    <property type="evidence" value="ECO:0007669"/>
    <property type="project" value="UniProtKB-SubCell"/>
</dbReference>
<feature type="transmembrane region" description="Helical" evidence="5">
    <location>
        <begin position="33"/>
        <end position="53"/>
    </location>
</feature>
<evidence type="ECO:0000256" key="4">
    <source>
        <dbReference type="ARBA" id="ARBA00023136"/>
    </source>
</evidence>
<accession>A0A7L9WRV7</accession>
<feature type="transmembrane region" description="Helical" evidence="5">
    <location>
        <begin position="149"/>
        <end position="170"/>
    </location>
</feature>
<feature type="domain" description="EamA" evidence="6">
    <location>
        <begin position="8"/>
        <end position="138"/>
    </location>
</feature>
<feature type="transmembrane region" description="Helical" evidence="5">
    <location>
        <begin position="246"/>
        <end position="266"/>
    </location>
</feature>
<feature type="transmembrane region" description="Helical" evidence="5">
    <location>
        <begin position="272"/>
        <end position="289"/>
    </location>
</feature>
<organism evidence="7 8">
    <name type="scientific">Pseudooceanicola spongiae</name>
    <dbReference type="NCBI Taxonomy" id="2613965"/>
    <lineage>
        <taxon>Bacteria</taxon>
        <taxon>Pseudomonadati</taxon>
        <taxon>Pseudomonadota</taxon>
        <taxon>Alphaproteobacteria</taxon>
        <taxon>Rhodobacterales</taxon>
        <taxon>Paracoccaceae</taxon>
        <taxon>Pseudooceanicola</taxon>
    </lineage>
</organism>
<sequence>MTLQDWALLFLLSLLWGGSFFFVAVAIKELPPLTIVSLRASIAALTLIGILRLQGERWPFARGAILPFFVMGLLNNLLPFSLLFWAQTMIPSSLASILNAATPIFAIIVAHFLLADERMATHKAIGLLFGFLGVVVLLGGDLLGGASIASLGMLACLGAALAYGFASVYGRRFKAMRLTSTQVAFGQLAATTTMMIPIVSIVDRPWTLPLPGLPVIAAVLALAIVSTALAYVIYFRILASAGAVNVGLVTLLVPVSAILLGTLILGEDLARQHYIGMALIGIGLLAIDGRIADRMKGKGTADAPSHAPKQ</sequence>
<comment type="subcellular location">
    <subcellularLocation>
        <location evidence="1">Membrane</location>
        <topology evidence="1">Multi-pass membrane protein</topology>
    </subcellularLocation>
</comment>
<dbReference type="Pfam" id="PF00892">
    <property type="entry name" value="EamA"/>
    <property type="match status" value="2"/>
</dbReference>
<gene>
    <name evidence="7" type="ORF">F3W81_06635</name>
</gene>
<evidence type="ECO:0000313" key="7">
    <source>
        <dbReference type="EMBL" id="QOL83125.1"/>
    </source>
</evidence>
<feature type="transmembrane region" description="Helical" evidence="5">
    <location>
        <begin position="125"/>
        <end position="143"/>
    </location>
</feature>
<dbReference type="Proteomes" id="UP000594118">
    <property type="component" value="Chromosome"/>
</dbReference>
<keyword evidence="4 5" id="KW-0472">Membrane</keyword>
<protein>
    <submittedName>
        <fullName evidence="7">EamA family transporter</fullName>
    </submittedName>
</protein>
<dbReference type="KEGG" id="pshq:F3W81_06635"/>
<dbReference type="EMBL" id="CP045201">
    <property type="protein sequence ID" value="QOL83125.1"/>
    <property type="molecule type" value="Genomic_DNA"/>
</dbReference>
<feature type="transmembrane region" description="Helical" evidence="5">
    <location>
        <begin position="92"/>
        <end position="113"/>
    </location>
</feature>
<feature type="transmembrane region" description="Helical" evidence="5">
    <location>
        <begin position="7"/>
        <end position="27"/>
    </location>
</feature>
<feature type="transmembrane region" description="Helical" evidence="5">
    <location>
        <begin position="65"/>
        <end position="86"/>
    </location>
</feature>
<reference evidence="7 8" key="1">
    <citation type="submission" date="2019-10" db="EMBL/GenBank/DDBJ databases">
        <title>Pseudopuniceibacterium sp. HQ09 islated from Antarctica.</title>
        <authorList>
            <person name="Liao L."/>
            <person name="Su S."/>
            <person name="Chen B."/>
            <person name="Yu Y."/>
        </authorList>
    </citation>
    <scope>NUCLEOTIDE SEQUENCE [LARGE SCALE GENOMIC DNA]</scope>
    <source>
        <strain evidence="7 8">HQ09</strain>
    </source>
</reference>
<dbReference type="PANTHER" id="PTHR32322:SF9">
    <property type="entry name" value="AMINO-ACID METABOLITE EFFLUX PUMP-RELATED"/>
    <property type="match status" value="1"/>
</dbReference>
<feature type="transmembrane region" description="Helical" evidence="5">
    <location>
        <begin position="182"/>
        <end position="202"/>
    </location>
</feature>
<evidence type="ECO:0000256" key="5">
    <source>
        <dbReference type="SAM" id="Phobius"/>
    </source>
</evidence>
<dbReference type="AlphaFoldDB" id="A0A7L9WRV7"/>
<evidence type="ECO:0000256" key="1">
    <source>
        <dbReference type="ARBA" id="ARBA00004141"/>
    </source>
</evidence>
<dbReference type="InterPro" id="IPR037185">
    <property type="entry name" value="EmrE-like"/>
</dbReference>
<evidence type="ECO:0000256" key="3">
    <source>
        <dbReference type="ARBA" id="ARBA00022989"/>
    </source>
</evidence>